<accession>A0A7L4DKF8</accession>
<dbReference type="GO" id="GO:0050829">
    <property type="term" value="P:defense response to Gram-negative bacterium"/>
    <property type="evidence" value="ECO:0007669"/>
    <property type="project" value="UniProtKB-UniRule"/>
</dbReference>
<comment type="domain">
    <text evidence="13">The N-terminal region may be exposed to the interior of the granule, whereas the C-terminal portion may be embedded in the membrane. During phagocytosis and degranulation, proteases may be released and activated and cleave BPI at the junction of the N- and C-terminal portions of the molecule, providing controlled release of the N-terminal antibacterial fragment when bacteria are ingested.</text>
</comment>
<evidence type="ECO:0000256" key="4">
    <source>
        <dbReference type="ARBA" id="ARBA00022525"/>
    </source>
</evidence>
<keyword evidence="7 13" id="KW-0391">Immunity</keyword>
<dbReference type="CDD" id="cd00025">
    <property type="entry name" value="BPI1"/>
    <property type="match status" value="1"/>
</dbReference>
<comment type="caution">
    <text evidence="16">The sequence shown here is derived from an EMBL/GenBank/DDBJ whole genome shotgun (WGS) entry which is preliminary data.</text>
</comment>
<dbReference type="FunFam" id="3.15.20.10:FF:000001">
    <property type="entry name" value="Phospholipid transfer protein"/>
    <property type="match status" value="1"/>
</dbReference>
<evidence type="ECO:0000313" key="17">
    <source>
        <dbReference type="Proteomes" id="UP000541249"/>
    </source>
</evidence>
<evidence type="ECO:0000256" key="9">
    <source>
        <dbReference type="ARBA" id="ARBA00023157"/>
    </source>
</evidence>
<evidence type="ECO:0000256" key="7">
    <source>
        <dbReference type="ARBA" id="ARBA00022859"/>
    </source>
</evidence>
<evidence type="ECO:0000256" key="13">
    <source>
        <dbReference type="RuleBase" id="RU369039"/>
    </source>
</evidence>
<keyword evidence="9 12" id="KW-1015">Disulfide bond</keyword>
<dbReference type="GO" id="GO:0001530">
    <property type="term" value="F:lipopolysaccharide binding"/>
    <property type="evidence" value="ECO:0007669"/>
    <property type="project" value="TreeGrafter"/>
</dbReference>
<comment type="subunit">
    <text evidence="11 13">Monomer. Homodimer; disulfide-linked.</text>
</comment>
<proteinExistence type="inferred from homology"/>
<evidence type="ECO:0000256" key="2">
    <source>
        <dbReference type="ARBA" id="ARBA00007292"/>
    </source>
</evidence>
<dbReference type="PANTHER" id="PTHR10504">
    <property type="entry name" value="BACTERICIDAL PERMEABILITY-INCREASING BPI PROTEIN-RELATED"/>
    <property type="match status" value="1"/>
</dbReference>
<protein>
    <recommendedName>
        <fullName evidence="3 13">Bactericidal permeability-increasing protein</fullName>
        <shortName evidence="13">BPI</shortName>
    </recommendedName>
</protein>
<dbReference type="SMART" id="SM00328">
    <property type="entry name" value="BPI1"/>
    <property type="match status" value="1"/>
</dbReference>
<evidence type="ECO:0000259" key="14">
    <source>
        <dbReference type="SMART" id="SM00328"/>
    </source>
</evidence>
<evidence type="ECO:0000256" key="12">
    <source>
        <dbReference type="PIRSR" id="PIRSR002417-50"/>
    </source>
</evidence>
<keyword evidence="4 13" id="KW-0964">Secreted</keyword>
<dbReference type="Gene3D" id="3.15.20.10">
    <property type="entry name" value="Bactericidal permeability-increasing protein, domain 2"/>
    <property type="match status" value="1"/>
</dbReference>
<evidence type="ECO:0000259" key="15">
    <source>
        <dbReference type="SMART" id="SM00329"/>
    </source>
</evidence>
<feature type="non-terminal residue" evidence="16">
    <location>
        <position position="1"/>
    </location>
</feature>
<keyword evidence="6 13" id="KW-0399">Innate immunity</keyword>
<dbReference type="OrthoDB" id="10255543at2759"/>
<keyword evidence="10 13" id="KW-0325">Glycoprotein</keyword>
<evidence type="ECO:0000256" key="10">
    <source>
        <dbReference type="ARBA" id="ARBA00023180"/>
    </source>
</evidence>
<dbReference type="InterPro" id="IPR017943">
    <property type="entry name" value="Bactericidal_perm-incr_a/b_dom"/>
</dbReference>
<dbReference type="SUPFAM" id="SSF55394">
    <property type="entry name" value="Bactericidal permeability-increasing protein, BPI"/>
    <property type="match status" value="2"/>
</dbReference>
<feature type="domain" description="Lipid-binding serum glycoprotein N-terminal" evidence="14">
    <location>
        <begin position="8"/>
        <end position="231"/>
    </location>
</feature>
<sequence length="442" mass="49003">TNPGFVVRITQAGLDYAHRQGVAFLEKELAQLKLQDISGDFPVRHVGKVHYELSSLDLRSFHLPYSRISPIPNVGLQVSISNAFAEVDGNWRVKIHFIRDHGSFDLKVENVYIKIDLKLGSDASGKPTIDTSDCSTRISKVRVHFSGKFGWLYNLFYSVVESRFRRILESKVCEIVARSVHSELQPYLQTLPVTARIDAKAGIDYSLVAPPMAAAQSLDAGLKGEFFSLAHRTAVPFPPLALAFPPDHDRMVYFGASSYFFNTAAFAYHAAGALVFDITDSMIPKEVEFHLNTTTFSAFVPQLEKMYPEMPMKLRLYAPSAPFLNIGPEGLSLKPVVDIQAYAILPNSSLASLFLLSLTGNVSAVIDVKSGHIVGSLKVGRMRLSLKQSDVGTFQVRTLQSIMNIVASSILLPRLNERLGQGFPLPLPDRIQLSNILLRFHQ</sequence>
<dbReference type="FunFam" id="3.15.10.10:FF:000001">
    <property type="entry name" value="phospholipid transfer protein-like"/>
    <property type="match status" value="1"/>
</dbReference>
<gene>
    <name evidence="16" type="primary">Bpi_0</name>
    <name evidence="16" type="ORF">EURGUL_R04607</name>
</gene>
<feature type="disulfide bond" evidence="12">
    <location>
        <begin position="134"/>
        <end position="173"/>
    </location>
</feature>
<evidence type="ECO:0000256" key="11">
    <source>
        <dbReference type="ARBA" id="ARBA00025943"/>
    </source>
</evidence>
<dbReference type="InterPro" id="IPR030675">
    <property type="entry name" value="BPI/LBP"/>
</dbReference>
<evidence type="ECO:0000313" key="16">
    <source>
        <dbReference type="EMBL" id="NXW62131.1"/>
    </source>
</evidence>
<dbReference type="InterPro" id="IPR017942">
    <property type="entry name" value="Lipid-bd_serum_glycop_N"/>
</dbReference>
<feature type="non-terminal residue" evidence="16">
    <location>
        <position position="442"/>
    </location>
</feature>
<evidence type="ECO:0000256" key="6">
    <source>
        <dbReference type="ARBA" id="ARBA00022588"/>
    </source>
</evidence>
<evidence type="ECO:0000256" key="8">
    <source>
        <dbReference type="ARBA" id="ARBA00023022"/>
    </source>
</evidence>
<evidence type="ECO:0000256" key="5">
    <source>
        <dbReference type="ARBA" id="ARBA00022529"/>
    </source>
</evidence>
<keyword evidence="17" id="KW-1185">Reference proteome</keyword>
<keyword evidence="13" id="KW-0732">Signal</keyword>
<dbReference type="Pfam" id="PF01273">
    <property type="entry name" value="LBP_BPI_CETP"/>
    <property type="match status" value="1"/>
</dbReference>
<dbReference type="GO" id="GO:0045087">
    <property type="term" value="P:innate immune response"/>
    <property type="evidence" value="ECO:0007669"/>
    <property type="project" value="UniProtKB-UniRule"/>
</dbReference>
<dbReference type="Gene3D" id="3.15.10.10">
    <property type="entry name" value="Bactericidal permeability-increasing protein, domain 1"/>
    <property type="match status" value="1"/>
</dbReference>
<feature type="domain" description="Lipid-binding serum glycoprotein C-terminal" evidence="15">
    <location>
        <begin position="246"/>
        <end position="442"/>
    </location>
</feature>
<dbReference type="Proteomes" id="UP000541249">
    <property type="component" value="Unassembled WGS sequence"/>
</dbReference>
<organism evidence="16 17">
    <name type="scientific">Eurystomus gularis</name>
    <dbReference type="NCBI Taxonomy" id="325343"/>
    <lineage>
        <taxon>Eukaryota</taxon>
        <taxon>Metazoa</taxon>
        <taxon>Chordata</taxon>
        <taxon>Craniata</taxon>
        <taxon>Vertebrata</taxon>
        <taxon>Euteleostomi</taxon>
        <taxon>Archelosauria</taxon>
        <taxon>Archosauria</taxon>
        <taxon>Dinosauria</taxon>
        <taxon>Saurischia</taxon>
        <taxon>Theropoda</taxon>
        <taxon>Coelurosauria</taxon>
        <taxon>Aves</taxon>
        <taxon>Neognathae</taxon>
        <taxon>Neoaves</taxon>
        <taxon>Telluraves</taxon>
        <taxon>Coraciimorphae</taxon>
        <taxon>Coraciiformes</taxon>
        <taxon>Coraciidae</taxon>
        <taxon>Eurystomus</taxon>
    </lineage>
</organism>
<comment type="similarity">
    <text evidence="2">Belongs to the BPI/LBP/Plunc superfamily. BPI/LBP family.</text>
</comment>
<dbReference type="PANTHER" id="PTHR10504:SF84">
    <property type="entry name" value="BACTERICIDAL PERMEABILITY-INCREASING PROTEIN"/>
    <property type="match status" value="1"/>
</dbReference>
<dbReference type="SMART" id="SM00329">
    <property type="entry name" value="BPI2"/>
    <property type="match status" value="1"/>
</dbReference>
<keyword evidence="8 13" id="KW-0044">Antibiotic</keyword>
<dbReference type="Pfam" id="PF02886">
    <property type="entry name" value="LBP_BPI_CETP_C"/>
    <property type="match status" value="1"/>
</dbReference>
<dbReference type="GO" id="GO:0005615">
    <property type="term" value="C:extracellular space"/>
    <property type="evidence" value="ECO:0007669"/>
    <property type="project" value="UniProtKB-UniRule"/>
</dbReference>
<evidence type="ECO:0000256" key="3">
    <source>
        <dbReference type="ARBA" id="ARBA00017827"/>
    </source>
</evidence>
<comment type="subcellular location">
    <subcellularLocation>
        <location evidence="1 13">Secreted</location>
    </subcellularLocation>
</comment>
<comment type="function">
    <text evidence="13">The cytotoxic action of BPI is limited to many species of Gram-negative bacteria; this specificity may be explained by a strong affinity of the very basic N-terminal half for the negatively charged lipopolysaccharides that are unique to the Gram-negative bacterial outer envelope.</text>
</comment>
<reference evidence="16 17" key="1">
    <citation type="submission" date="2019-09" db="EMBL/GenBank/DDBJ databases">
        <title>Bird 10,000 Genomes (B10K) Project - Family phase.</title>
        <authorList>
            <person name="Zhang G."/>
        </authorList>
    </citation>
    <scope>NUCLEOTIDE SEQUENCE [LARGE SCALE GENOMIC DNA]</scope>
    <source>
        <strain evidence="16">B10K-DU-002-51</strain>
        <tissue evidence="16">Muscle</tissue>
    </source>
</reference>
<dbReference type="AlphaFoldDB" id="A0A7L4DKF8"/>
<dbReference type="InterPro" id="IPR032942">
    <property type="entry name" value="BPI/LBP/Plunc"/>
</dbReference>
<name>A0A7L4DKF8_9AVES</name>
<dbReference type="GO" id="GO:0031663">
    <property type="term" value="P:lipopolysaccharide-mediated signaling pathway"/>
    <property type="evidence" value="ECO:0007669"/>
    <property type="project" value="TreeGrafter"/>
</dbReference>
<comment type="domain">
    <text evidence="13">The N- and C-terminal barrels adopt an identical fold despite having only 13% of conserved residues.</text>
</comment>
<keyword evidence="5 13" id="KW-0929">Antimicrobial</keyword>
<dbReference type="PIRSF" id="PIRSF002417">
    <property type="entry name" value="Lipid_binding_protein"/>
    <property type="match status" value="1"/>
</dbReference>
<evidence type="ECO:0000256" key="1">
    <source>
        <dbReference type="ARBA" id="ARBA00004613"/>
    </source>
</evidence>
<dbReference type="EMBL" id="VZZY01017205">
    <property type="protein sequence ID" value="NXW62131.1"/>
    <property type="molecule type" value="Genomic_DNA"/>
</dbReference>
<dbReference type="InterPro" id="IPR001124">
    <property type="entry name" value="Lipid-bd_serum_glycop_C"/>
</dbReference>